<keyword evidence="4 12" id="KW-0138">CF(0)</keyword>
<evidence type="ECO:0000256" key="13">
    <source>
        <dbReference type="SAM" id="Phobius"/>
    </source>
</evidence>
<evidence type="ECO:0000256" key="2">
    <source>
        <dbReference type="ARBA" id="ARBA00008892"/>
    </source>
</evidence>
<reference evidence="14" key="1">
    <citation type="journal article" date="2018" name="Mol. Phylogenet. Evol.">
        <title>A large-scale phylogeny of Microhylidae inferred from a combined dataset of 121 genes and 427 taxa.</title>
        <authorList>
            <person name="Tu N."/>
            <person name="Yang M."/>
            <person name="Liang D."/>
            <person name="Zhang P."/>
        </authorList>
    </citation>
    <scope>NUCLEOTIDE SEQUENCE</scope>
</reference>
<keyword evidence="5 12" id="KW-0812">Transmembrane</keyword>
<dbReference type="EMBL" id="MG020765">
    <property type="protein sequence ID" value="AVP25577.1"/>
    <property type="molecule type" value="Genomic_DNA"/>
</dbReference>
<dbReference type="GO" id="GO:0015986">
    <property type="term" value="P:proton motive force-driven ATP synthesis"/>
    <property type="evidence" value="ECO:0007669"/>
    <property type="project" value="InterPro"/>
</dbReference>
<dbReference type="InterPro" id="IPR050635">
    <property type="entry name" value="ATPase_protein_8"/>
</dbReference>
<dbReference type="Pfam" id="PF00895">
    <property type="entry name" value="ATP-synt_8"/>
    <property type="match status" value="1"/>
</dbReference>
<keyword evidence="6 12" id="KW-0375">Hydrogen ion transport</keyword>
<evidence type="ECO:0000313" key="14">
    <source>
        <dbReference type="EMBL" id="AVP25577.1"/>
    </source>
</evidence>
<evidence type="ECO:0000256" key="8">
    <source>
        <dbReference type="ARBA" id="ARBA00023065"/>
    </source>
</evidence>
<keyword evidence="10 13" id="KW-0472">Membrane</keyword>
<dbReference type="PANTHER" id="PTHR39937:SF1">
    <property type="entry name" value="ATP SYNTHASE PROTEIN 8"/>
    <property type="match status" value="1"/>
</dbReference>
<organism evidence="14">
    <name type="scientific">Mantophryne lateralis</name>
    <name type="common">Victoria Archipelago frog</name>
    <dbReference type="NCBI Taxonomy" id="512497"/>
    <lineage>
        <taxon>Eukaryota</taxon>
        <taxon>Metazoa</taxon>
        <taxon>Chordata</taxon>
        <taxon>Craniata</taxon>
        <taxon>Vertebrata</taxon>
        <taxon>Euteleostomi</taxon>
        <taxon>Amphibia</taxon>
        <taxon>Batrachia</taxon>
        <taxon>Anura</taxon>
        <taxon>Neobatrachia</taxon>
        <taxon>Microhyloidea</taxon>
        <taxon>Microhylidae</taxon>
        <taxon>Asterophryinae</taxon>
        <taxon>Mantophryne</taxon>
    </lineage>
</organism>
<sequence length="54" mass="6576">MPQLIPAPWFFILLSFWLILILFAPKKILSYILPNDPTTKHFKTTYQNWAWPWQ</sequence>
<comment type="similarity">
    <text evidence="2 12">Belongs to the ATPase protein 8 family.</text>
</comment>
<keyword evidence="11" id="KW-0066">ATP synthesis</keyword>
<accession>A0A343VT62</accession>
<comment type="subcellular location">
    <subcellularLocation>
        <location evidence="1 12">Mitochondrion membrane</location>
        <topology evidence="1 12">Single-pass membrane protein</topology>
    </subcellularLocation>
</comment>
<evidence type="ECO:0000256" key="12">
    <source>
        <dbReference type="RuleBase" id="RU003661"/>
    </source>
</evidence>
<evidence type="ECO:0000256" key="9">
    <source>
        <dbReference type="ARBA" id="ARBA00023128"/>
    </source>
</evidence>
<dbReference type="GO" id="GO:0015078">
    <property type="term" value="F:proton transmembrane transporter activity"/>
    <property type="evidence" value="ECO:0007669"/>
    <property type="project" value="InterPro"/>
</dbReference>
<gene>
    <name evidence="14" type="primary">ATP8</name>
</gene>
<evidence type="ECO:0000256" key="3">
    <source>
        <dbReference type="ARBA" id="ARBA00022448"/>
    </source>
</evidence>
<name>A0A343VT62_9NEOB</name>
<evidence type="ECO:0000256" key="7">
    <source>
        <dbReference type="ARBA" id="ARBA00022989"/>
    </source>
</evidence>
<keyword evidence="8 12" id="KW-0406">Ion transport</keyword>
<keyword evidence="9 12" id="KW-0496">Mitochondrion</keyword>
<evidence type="ECO:0000256" key="11">
    <source>
        <dbReference type="ARBA" id="ARBA00023310"/>
    </source>
</evidence>
<proteinExistence type="inferred from homology"/>
<protein>
    <recommendedName>
        <fullName evidence="12">ATP synthase complex subunit 8</fullName>
    </recommendedName>
</protein>
<feature type="transmembrane region" description="Helical" evidence="13">
    <location>
        <begin position="6"/>
        <end position="24"/>
    </location>
</feature>
<dbReference type="AlphaFoldDB" id="A0A343VT62"/>
<evidence type="ECO:0000256" key="5">
    <source>
        <dbReference type="ARBA" id="ARBA00022692"/>
    </source>
</evidence>
<geneLocation type="mitochondrion" evidence="14"/>
<keyword evidence="3 12" id="KW-0813">Transport</keyword>
<evidence type="ECO:0000256" key="4">
    <source>
        <dbReference type="ARBA" id="ARBA00022547"/>
    </source>
</evidence>
<keyword evidence="7 13" id="KW-1133">Transmembrane helix</keyword>
<dbReference type="InterPro" id="IPR001421">
    <property type="entry name" value="ATP8_metazoa"/>
</dbReference>
<evidence type="ECO:0000256" key="6">
    <source>
        <dbReference type="ARBA" id="ARBA00022781"/>
    </source>
</evidence>
<dbReference type="GO" id="GO:0031966">
    <property type="term" value="C:mitochondrial membrane"/>
    <property type="evidence" value="ECO:0007669"/>
    <property type="project" value="UniProtKB-SubCell"/>
</dbReference>
<evidence type="ECO:0000256" key="10">
    <source>
        <dbReference type="ARBA" id="ARBA00023136"/>
    </source>
</evidence>
<evidence type="ECO:0000256" key="1">
    <source>
        <dbReference type="ARBA" id="ARBA00004304"/>
    </source>
</evidence>
<dbReference type="GO" id="GO:0045259">
    <property type="term" value="C:proton-transporting ATP synthase complex"/>
    <property type="evidence" value="ECO:0007669"/>
    <property type="project" value="UniProtKB-KW"/>
</dbReference>
<dbReference type="PANTHER" id="PTHR39937">
    <property type="entry name" value="ATP SYNTHASE PROTEIN 8"/>
    <property type="match status" value="1"/>
</dbReference>